<name>A0AAD7HX63_9AGAR</name>
<dbReference type="InterPro" id="IPR029058">
    <property type="entry name" value="AB_hydrolase_fold"/>
</dbReference>
<dbReference type="Gene3D" id="3.40.50.1820">
    <property type="entry name" value="alpha/beta hydrolase"/>
    <property type="match status" value="1"/>
</dbReference>
<feature type="domain" description="AB hydrolase-1" evidence="2">
    <location>
        <begin position="89"/>
        <end position="347"/>
    </location>
</feature>
<dbReference type="InterPro" id="IPR000073">
    <property type="entry name" value="AB_hydrolase_1"/>
</dbReference>
<evidence type="ECO:0000256" key="1">
    <source>
        <dbReference type="SAM" id="SignalP"/>
    </source>
</evidence>
<feature type="signal peptide" evidence="1">
    <location>
        <begin position="1"/>
        <end position="20"/>
    </location>
</feature>
<sequence>MHLLLYALSVLLLQFSHTYAAAQGSCACSPVTIPVHVDVMVPKDPTDEFAGLKSNASELRRVDATYDIYGIFCEPDTIVSSRNKDVVQLLVHGLTYTGQYWSPPVEEFRNYSYAAFSCARGAYSSLAVDVLGVGLSSRPVNASDVQYPTSSAALSKVARHLKTTSLLPGVPAFNKVIGIGHSAGSGLLNFGAIVEGSQSPFDGLILTASLSPAVDLNISSVPGLSSARDVDPLRWGTLDPAYFTATNRSIFYPADPSTFSPRMFLLDEFTEDVGTVGIFAQTTTTSLTTGYTGPVVKVVGSEDQFLCAGTDRCGDVAALTAAERTLWPAARSFEVVVEQGSGHDMNLDFFAEGPFNTFVGFVKQFSDL</sequence>
<evidence type="ECO:0000313" key="3">
    <source>
        <dbReference type="EMBL" id="KAJ7730327.1"/>
    </source>
</evidence>
<dbReference type="SUPFAM" id="SSF53474">
    <property type="entry name" value="alpha/beta-Hydrolases"/>
    <property type="match status" value="1"/>
</dbReference>
<dbReference type="AlphaFoldDB" id="A0AAD7HX63"/>
<gene>
    <name evidence="3" type="ORF">B0H16DRAFT_1427865</name>
</gene>
<dbReference type="EMBL" id="JARKIB010000160">
    <property type="protein sequence ID" value="KAJ7730327.1"/>
    <property type="molecule type" value="Genomic_DNA"/>
</dbReference>
<reference evidence="3" key="1">
    <citation type="submission" date="2023-03" db="EMBL/GenBank/DDBJ databases">
        <title>Massive genome expansion in bonnet fungi (Mycena s.s.) driven by repeated elements and novel gene families across ecological guilds.</title>
        <authorList>
            <consortium name="Lawrence Berkeley National Laboratory"/>
            <person name="Harder C.B."/>
            <person name="Miyauchi S."/>
            <person name="Viragh M."/>
            <person name="Kuo A."/>
            <person name="Thoen E."/>
            <person name="Andreopoulos B."/>
            <person name="Lu D."/>
            <person name="Skrede I."/>
            <person name="Drula E."/>
            <person name="Henrissat B."/>
            <person name="Morin E."/>
            <person name="Kohler A."/>
            <person name="Barry K."/>
            <person name="LaButti K."/>
            <person name="Morin E."/>
            <person name="Salamov A."/>
            <person name="Lipzen A."/>
            <person name="Mereny Z."/>
            <person name="Hegedus B."/>
            <person name="Baldrian P."/>
            <person name="Stursova M."/>
            <person name="Weitz H."/>
            <person name="Taylor A."/>
            <person name="Grigoriev I.V."/>
            <person name="Nagy L.G."/>
            <person name="Martin F."/>
            <person name="Kauserud H."/>
        </authorList>
    </citation>
    <scope>NUCLEOTIDE SEQUENCE</scope>
    <source>
        <strain evidence="3">CBHHK182m</strain>
    </source>
</reference>
<proteinExistence type="predicted"/>
<feature type="chain" id="PRO_5041984336" description="AB hydrolase-1 domain-containing protein" evidence="1">
    <location>
        <begin position="21"/>
        <end position="368"/>
    </location>
</feature>
<organism evidence="3 4">
    <name type="scientific">Mycena metata</name>
    <dbReference type="NCBI Taxonomy" id="1033252"/>
    <lineage>
        <taxon>Eukaryota</taxon>
        <taxon>Fungi</taxon>
        <taxon>Dikarya</taxon>
        <taxon>Basidiomycota</taxon>
        <taxon>Agaricomycotina</taxon>
        <taxon>Agaricomycetes</taxon>
        <taxon>Agaricomycetidae</taxon>
        <taxon>Agaricales</taxon>
        <taxon>Marasmiineae</taxon>
        <taxon>Mycenaceae</taxon>
        <taxon>Mycena</taxon>
    </lineage>
</organism>
<accession>A0AAD7HX63</accession>
<evidence type="ECO:0000313" key="4">
    <source>
        <dbReference type="Proteomes" id="UP001215598"/>
    </source>
</evidence>
<dbReference type="Proteomes" id="UP001215598">
    <property type="component" value="Unassembled WGS sequence"/>
</dbReference>
<protein>
    <recommendedName>
        <fullName evidence="2">AB hydrolase-1 domain-containing protein</fullName>
    </recommendedName>
</protein>
<comment type="caution">
    <text evidence="3">The sequence shown here is derived from an EMBL/GenBank/DDBJ whole genome shotgun (WGS) entry which is preliminary data.</text>
</comment>
<dbReference type="Pfam" id="PF12697">
    <property type="entry name" value="Abhydrolase_6"/>
    <property type="match status" value="1"/>
</dbReference>
<evidence type="ECO:0000259" key="2">
    <source>
        <dbReference type="Pfam" id="PF12697"/>
    </source>
</evidence>
<keyword evidence="1" id="KW-0732">Signal</keyword>
<keyword evidence="4" id="KW-1185">Reference proteome</keyword>